<evidence type="ECO:0000313" key="1">
    <source>
        <dbReference type="EMBL" id="KAA0063410.1"/>
    </source>
</evidence>
<dbReference type="EMBL" id="SSTD01010532">
    <property type="protein sequence ID" value="TYK11669.1"/>
    <property type="molecule type" value="Genomic_DNA"/>
</dbReference>
<protein>
    <submittedName>
        <fullName evidence="2">CACTA en-spm transposon protein</fullName>
    </submittedName>
</protein>
<dbReference type="AlphaFoldDB" id="A0A5D3CN43"/>
<evidence type="ECO:0000313" key="3">
    <source>
        <dbReference type="Proteomes" id="UP000321393"/>
    </source>
</evidence>
<evidence type="ECO:0000313" key="2">
    <source>
        <dbReference type="EMBL" id="TYK11669.1"/>
    </source>
</evidence>
<reference evidence="3 4" key="1">
    <citation type="submission" date="2019-08" db="EMBL/GenBank/DDBJ databases">
        <title>Draft genome sequences of two oriental melons (Cucumis melo L. var makuwa).</title>
        <authorList>
            <person name="Kwon S.-Y."/>
        </authorList>
    </citation>
    <scope>NUCLEOTIDE SEQUENCE [LARGE SCALE GENOMIC DNA]</scope>
    <source>
        <strain evidence="4">cv. Chang Bougi</strain>
        <strain evidence="3">cv. SW 3</strain>
        <tissue evidence="2">Leaf</tissue>
    </source>
</reference>
<organism evidence="2 4">
    <name type="scientific">Cucumis melo var. makuwa</name>
    <name type="common">Oriental melon</name>
    <dbReference type="NCBI Taxonomy" id="1194695"/>
    <lineage>
        <taxon>Eukaryota</taxon>
        <taxon>Viridiplantae</taxon>
        <taxon>Streptophyta</taxon>
        <taxon>Embryophyta</taxon>
        <taxon>Tracheophyta</taxon>
        <taxon>Spermatophyta</taxon>
        <taxon>Magnoliopsida</taxon>
        <taxon>eudicotyledons</taxon>
        <taxon>Gunneridae</taxon>
        <taxon>Pentapetalae</taxon>
        <taxon>rosids</taxon>
        <taxon>fabids</taxon>
        <taxon>Cucurbitales</taxon>
        <taxon>Cucurbitaceae</taxon>
        <taxon>Benincaseae</taxon>
        <taxon>Cucumis</taxon>
    </lineage>
</organism>
<proteinExistence type="predicted"/>
<gene>
    <name evidence="2" type="ORF">E5676_scaffold828G00430</name>
    <name evidence="1" type="ORF">E6C27_scaffold508G00460</name>
</gene>
<sequence length="161" mass="18867">MGRSQNHLGADKPISPHVVWFSNTIGDNYRHFKKFSNPEEARANPPNILVNRVKDWHFIYDHYLTRQFQEQSRTNKAARVIKQSYNHSSKSNKIKCWNSIPNPPQKFLNPFQRSRYARPFWIDDCATQKVLVGTPSPSPERVLAVLHLHMSKRCIPERFAN</sequence>
<dbReference type="Proteomes" id="UP000321947">
    <property type="component" value="Unassembled WGS sequence"/>
</dbReference>
<accession>A0A5D3CN43</accession>
<comment type="caution">
    <text evidence="2">The sequence shown here is derived from an EMBL/GenBank/DDBJ whole genome shotgun (WGS) entry which is preliminary data.</text>
</comment>
<evidence type="ECO:0000313" key="4">
    <source>
        <dbReference type="Proteomes" id="UP000321947"/>
    </source>
</evidence>
<dbReference type="Proteomes" id="UP000321393">
    <property type="component" value="Unassembled WGS sequence"/>
</dbReference>
<dbReference type="EMBL" id="SSTE01002676">
    <property type="protein sequence ID" value="KAA0063410.1"/>
    <property type="molecule type" value="Genomic_DNA"/>
</dbReference>
<name>A0A5D3CN43_CUCMM</name>